<protein>
    <submittedName>
        <fullName evidence="2">Uncharacterized protein</fullName>
    </submittedName>
</protein>
<feature type="compositionally biased region" description="Acidic residues" evidence="1">
    <location>
        <begin position="186"/>
        <end position="196"/>
    </location>
</feature>
<gene>
    <name evidence="2" type="ORF">PHMEG_00034549</name>
</gene>
<feature type="region of interest" description="Disordered" evidence="1">
    <location>
        <begin position="267"/>
        <end position="287"/>
    </location>
</feature>
<evidence type="ECO:0000313" key="2">
    <source>
        <dbReference type="EMBL" id="OWY95442.1"/>
    </source>
</evidence>
<dbReference type="AlphaFoldDB" id="A0A225UQS8"/>
<sequence length="287" mass="30773">MIAGDPEDVLMTDTEAGLLGESFLNQHRARIRTARSFQVSSDGEPQLKRQQNAPPRPPSTIQTSLSSCFILPTPSESGSSLAQAVQGLKIENAEFSGMSDSVPRIVGPSDSSQGYSVHTSSGIGTSYESSASSMMSIPGGGATHPGQAIVMHIQSTGVQNAEGSGGGTLSRTFNPAQRPERRQEDVTMEESSDYADSEATPRSKSESRRHRRHQRHESQGHGREMSVSEYTSAQGGSRTRVTRDQVIRSDQVTLEPLAGLGRLLRPQCSSSSHQYDATTAGWNGRVA</sequence>
<evidence type="ECO:0000256" key="1">
    <source>
        <dbReference type="SAM" id="MobiDB-lite"/>
    </source>
</evidence>
<feature type="compositionally biased region" description="Polar residues" evidence="1">
    <location>
        <begin position="267"/>
        <end position="281"/>
    </location>
</feature>
<feature type="region of interest" description="Disordered" evidence="1">
    <location>
        <begin position="105"/>
        <end position="134"/>
    </location>
</feature>
<dbReference type="EMBL" id="NBNE01012927">
    <property type="protein sequence ID" value="OWY95442.1"/>
    <property type="molecule type" value="Genomic_DNA"/>
</dbReference>
<proteinExistence type="predicted"/>
<feature type="compositionally biased region" description="Polar residues" evidence="1">
    <location>
        <begin position="109"/>
        <end position="124"/>
    </location>
</feature>
<feature type="compositionally biased region" description="Basic and acidic residues" evidence="1">
    <location>
        <begin position="216"/>
        <end position="226"/>
    </location>
</feature>
<reference evidence="3" key="1">
    <citation type="submission" date="2017-03" db="EMBL/GenBank/DDBJ databases">
        <title>Phytopthora megakarya and P. palmivora, two closely related causual agents of cacao black pod achieved similar genome size and gene model numbers by different mechanisms.</title>
        <authorList>
            <person name="Ali S."/>
            <person name="Shao J."/>
            <person name="Larry D.J."/>
            <person name="Kronmiller B."/>
            <person name="Shen D."/>
            <person name="Strem M.D."/>
            <person name="Melnick R.L."/>
            <person name="Guiltinan M.J."/>
            <person name="Tyler B.M."/>
            <person name="Meinhardt L.W."/>
            <person name="Bailey B.A."/>
        </authorList>
    </citation>
    <scope>NUCLEOTIDE SEQUENCE [LARGE SCALE GENOMIC DNA]</scope>
    <source>
        <strain evidence="3">zdho120</strain>
    </source>
</reference>
<organism evidence="2 3">
    <name type="scientific">Phytophthora megakarya</name>
    <dbReference type="NCBI Taxonomy" id="4795"/>
    <lineage>
        <taxon>Eukaryota</taxon>
        <taxon>Sar</taxon>
        <taxon>Stramenopiles</taxon>
        <taxon>Oomycota</taxon>
        <taxon>Peronosporomycetes</taxon>
        <taxon>Peronosporales</taxon>
        <taxon>Peronosporaceae</taxon>
        <taxon>Phytophthora</taxon>
    </lineage>
</organism>
<accession>A0A225UQS8</accession>
<feature type="compositionally biased region" description="Polar residues" evidence="1">
    <location>
        <begin position="228"/>
        <end position="239"/>
    </location>
</feature>
<comment type="caution">
    <text evidence="2">The sequence shown here is derived from an EMBL/GenBank/DDBJ whole genome shotgun (WGS) entry which is preliminary data.</text>
</comment>
<feature type="region of interest" description="Disordered" evidence="1">
    <location>
        <begin position="158"/>
        <end position="247"/>
    </location>
</feature>
<dbReference type="Proteomes" id="UP000198211">
    <property type="component" value="Unassembled WGS sequence"/>
</dbReference>
<evidence type="ECO:0000313" key="3">
    <source>
        <dbReference type="Proteomes" id="UP000198211"/>
    </source>
</evidence>
<feature type="region of interest" description="Disordered" evidence="1">
    <location>
        <begin position="36"/>
        <end position="63"/>
    </location>
</feature>
<name>A0A225UQS8_9STRA</name>
<keyword evidence="3" id="KW-1185">Reference proteome</keyword>